<accession>A0A655E9I4</accession>
<protein>
    <submittedName>
        <fullName evidence="1">Uncharacterized protein</fullName>
    </submittedName>
</protein>
<evidence type="ECO:0000313" key="1">
    <source>
        <dbReference type="EMBL" id="CNV08180.1"/>
    </source>
</evidence>
<dbReference type="Proteomes" id="UP000041314">
    <property type="component" value="Unassembled WGS sequence"/>
</dbReference>
<organism evidence="1 2">
    <name type="scientific">Salmonella enterica subsp. enterica serovar Bovismorbificans</name>
    <dbReference type="NCBI Taxonomy" id="58097"/>
    <lineage>
        <taxon>Bacteria</taxon>
        <taxon>Pseudomonadati</taxon>
        <taxon>Pseudomonadota</taxon>
        <taxon>Gammaproteobacteria</taxon>
        <taxon>Enterobacterales</taxon>
        <taxon>Enterobacteriaceae</taxon>
        <taxon>Salmonella</taxon>
    </lineage>
</organism>
<reference evidence="1 2" key="1">
    <citation type="submission" date="2015-03" db="EMBL/GenBank/DDBJ databases">
        <authorList>
            <consortium name="Pathogen Informatics"/>
        </authorList>
    </citation>
    <scope>NUCLEOTIDE SEQUENCE [LARGE SCALE GENOMIC DNA]</scope>
    <source>
        <strain evidence="1 2">A1104</strain>
    </source>
</reference>
<gene>
    <name evidence="1" type="ORF">ERS008198_04297</name>
</gene>
<dbReference type="EMBL" id="CQPA01000055">
    <property type="protein sequence ID" value="CNV08180.1"/>
    <property type="molecule type" value="Genomic_DNA"/>
</dbReference>
<proteinExistence type="predicted"/>
<sequence>MQRGQRLRQIGWRTLLEYDPFNIKIQHGAQDRRIVVHGQNDNRQARKMTLDVLDQGDPIAVFISRHGEVSDQHMRI</sequence>
<evidence type="ECO:0000313" key="2">
    <source>
        <dbReference type="Proteomes" id="UP000041314"/>
    </source>
</evidence>
<dbReference type="AlphaFoldDB" id="A0A655E9I4"/>
<name>A0A655E9I4_SALET</name>